<dbReference type="InterPro" id="IPR015424">
    <property type="entry name" value="PyrdxlP-dep_Trfase"/>
</dbReference>
<evidence type="ECO:0000256" key="6">
    <source>
        <dbReference type="RuleBase" id="RU000481"/>
    </source>
</evidence>
<dbReference type="InterPro" id="IPR015422">
    <property type="entry name" value="PyrdxlP-dep_Trfase_small"/>
</dbReference>
<dbReference type="InterPro" id="IPR050596">
    <property type="entry name" value="AspAT/PAT-like"/>
</dbReference>
<keyword evidence="5" id="KW-0663">Pyridoxal phosphate</keyword>
<comment type="similarity">
    <text evidence="2 6">Belongs to the class-I pyridoxal-phosphate-dependent aminotransferase family.</text>
</comment>
<evidence type="ECO:0000256" key="3">
    <source>
        <dbReference type="ARBA" id="ARBA00022576"/>
    </source>
</evidence>
<keyword evidence="9" id="KW-1185">Reference proteome</keyword>
<evidence type="ECO:0000256" key="4">
    <source>
        <dbReference type="ARBA" id="ARBA00022679"/>
    </source>
</evidence>
<dbReference type="InterPro" id="IPR004839">
    <property type="entry name" value="Aminotransferase_I/II_large"/>
</dbReference>
<evidence type="ECO:0000313" key="9">
    <source>
        <dbReference type="Proteomes" id="UP001059617"/>
    </source>
</evidence>
<dbReference type="CDD" id="cd00609">
    <property type="entry name" value="AAT_like"/>
    <property type="match status" value="1"/>
</dbReference>
<name>A0ABY5VR74_9ACTN</name>
<gene>
    <name evidence="8" type="ORF">Dfulv_34685</name>
</gene>
<dbReference type="InterPro" id="IPR015421">
    <property type="entry name" value="PyrdxlP-dep_Trfase_major"/>
</dbReference>
<evidence type="ECO:0000256" key="2">
    <source>
        <dbReference type="ARBA" id="ARBA00007441"/>
    </source>
</evidence>
<proteinExistence type="inferred from homology"/>
<dbReference type="GO" id="GO:0008483">
    <property type="term" value="F:transaminase activity"/>
    <property type="evidence" value="ECO:0007669"/>
    <property type="project" value="UniProtKB-KW"/>
</dbReference>
<keyword evidence="4 6" id="KW-0808">Transferase</keyword>
<organism evidence="8 9">
    <name type="scientific">Dactylosporangium fulvum</name>
    <dbReference type="NCBI Taxonomy" id="53359"/>
    <lineage>
        <taxon>Bacteria</taxon>
        <taxon>Bacillati</taxon>
        <taxon>Actinomycetota</taxon>
        <taxon>Actinomycetes</taxon>
        <taxon>Micromonosporales</taxon>
        <taxon>Micromonosporaceae</taxon>
        <taxon>Dactylosporangium</taxon>
    </lineage>
</organism>
<sequence length="399" mass="42414">MRFAPRAEGLFTTVDRYPELFSRAAGTINLGPGDPRSPVPAHVAAATARAAADGHTGYTPVTGIRALREAVAAQVSDRHGVDYDPDHVCVGNGSKQMIINTLLATVGDGDEVLLLAPYYPVYYQMVLLAGGRPVVVDGPDGDYRLPVAQIGAALTPRTVWIMLNSPNNPTGTVYSRAELAALDTLLADHPAVNVISDQVYEQLTFDGTTAPCLASVSPRARERTVVVSGVSKAYGMTGYRIGWALGPPELIGHLARLQFITTSCASSISQHAAIAALTGPQDSLTETVQRYRAAAELTRSTLNAGTHLRVLPAAAGMYAFADCTAYLGGRDLAGTPIETDLDLVQYLKREARVLVMPGTLFGSPGRLRITLVAEETELGEALRRLTAALSLLREPPEAR</sequence>
<evidence type="ECO:0000259" key="7">
    <source>
        <dbReference type="Pfam" id="PF00155"/>
    </source>
</evidence>
<dbReference type="EMBL" id="CP073720">
    <property type="protein sequence ID" value="UWP80282.1"/>
    <property type="molecule type" value="Genomic_DNA"/>
</dbReference>
<dbReference type="PANTHER" id="PTHR46383:SF1">
    <property type="entry name" value="ASPARTATE AMINOTRANSFERASE"/>
    <property type="match status" value="1"/>
</dbReference>
<dbReference type="PROSITE" id="PS00105">
    <property type="entry name" value="AA_TRANSFER_CLASS_1"/>
    <property type="match status" value="1"/>
</dbReference>
<comment type="cofactor">
    <cofactor evidence="1 6">
        <name>pyridoxal 5'-phosphate</name>
        <dbReference type="ChEBI" id="CHEBI:597326"/>
    </cofactor>
</comment>
<reference evidence="8" key="2">
    <citation type="submission" date="2022-09" db="EMBL/GenBank/DDBJ databases">
        <title>Biosynthetic gene clusters of Dactylosporangioum fulvum.</title>
        <authorList>
            <person name="Caradec T."/>
        </authorList>
    </citation>
    <scope>NUCLEOTIDE SEQUENCE</scope>
    <source>
        <strain evidence="8">NRRL B-16292</strain>
    </source>
</reference>
<feature type="domain" description="Aminotransferase class I/classII large" evidence="7">
    <location>
        <begin position="27"/>
        <end position="385"/>
    </location>
</feature>
<dbReference type="Gene3D" id="3.90.1150.10">
    <property type="entry name" value="Aspartate Aminotransferase, domain 1"/>
    <property type="match status" value="1"/>
</dbReference>
<evidence type="ECO:0000313" key="8">
    <source>
        <dbReference type="EMBL" id="UWP80282.1"/>
    </source>
</evidence>
<dbReference type="EC" id="2.6.1.-" evidence="6"/>
<dbReference type="RefSeq" id="WP_259858040.1">
    <property type="nucleotide sequence ID" value="NZ_CP073720.1"/>
</dbReference>
<reference evidence="8" key="1">
    <citation type="submission" date="2021-04" db="EMBL/GenBank/DDBJ databases">
        <authorList>
            <person name="Hartkoorn R.C."/>
            <person name="Beaudoing E."/>
            <person name="Hot D."/>
        </authorList>
    </citation>
    <scope>NUCLEOTIDE SEQUENCE</scope>
    <source>
        <strain evidence="8">NRRL B-16292</strain>
    </source>
</reference>
<evidence type="ECO:0000256" key="1">
    <source>
        <dbReference type="ARBA" id="ARBA00001933"/>
    </source>
</evidence>
<keyword evidence="3 6" id="KW-0032">Aminotransferase</keyword>
<dbReference type="Proteomes" id="UP001059617">
    <property type="component" value="Chromosome"/>
</dbReference>
<dbReference type="PANTHER" id="PTHR46383">
    <property type="entry name" value="ASPARTATE AMINOTRANSFERASE"/>
    <property type="match status" value="1"/>
</dbReference>
<dbReference type="Pfam" id="PF00155">
    <property type="entry name" value="Aminotran_1_2"/>
    <property type="match status" value="1"/>
</dbReference>
<evidence type="ECO:0000256" key="5">
    <source>
        <dbReference type="ARBA" id="ARBA00022898"/>
    </source>
</evidence>
<dbReference type="InterPro" id="IPR004838">
    <property type="entry name" value="NHTrfase_class1_PyrdxlP-BS"/>
</dbReference>
<dbReference type="Gene3D" id="3.40.640.10">
    <property type="entry name" value="Type I PLP-dependent aspartate aminotransferase-like (Major domain)"/>
    <property type="match status" value="1"/>
</dbReference>
<accession>A0ABY5VR74</accession>
<dbReference type="SUPFAM" id="SSF53383">
    <property type="entry name" value="PLP-dependent transferases"/>
    <property type="match status" value="1"/>
</dbReference>
<protein>
    <recommendedName>
        <fullName evidence="6">Aminotransferase</fullName>
        <ecNumber evidence="6">2.6.1.-</ecNumber>
    </recommendedName>
</protein>